<feature type="region of interest" description="Disordered" evidence="1">
    <location>
        <begin position="1"/>
        <end position="43"/>
    </location>
</feature>
<keyword evidence="2" id="KW-1133">Transmembrane helix</keyword>
<dbReference type="AlphaFoldDB" id="A0A3B0RZ97"/>
<keyword evidence="2" id="KW-0472">Membrane</keyword>
<keyword evidence="2" id="KW-0812">Transmembrane</keyword>
<accession>A0A3B0RZ97</accession>
<evidence type="ECO:0000256" key="2">
    <source>
        <dbReference type="SAM" id="Phobius"/>
    </source>
</evidence>
<feature type="non-terminal residue" evidence="3">
    <location>
        <position position="327"/>
    </location>
</feature>
<gene>
    <name evidence="3" type="ORF">MNBD_ALPHA06-77</name>
</gene>
<evidence type="ECO:0000313" key="3">
    <source>
        <dbReference type="EMBL" id="VAV97329.1"/>
    </source>
</evidence>
<feature type="transmembrane region" description="Helical" evidence="2">
    <location>
        <begin position="51"/>
        <end position="72"/>
    </location>
</feature>
<feature type="transmembrane region" description="Helical" evidence="2">
    <location>
        <begin position="307"/>
        <end position="326"/>
    </location>
</feature>
<name>A0A3B0RZ97_9ZZZZ</name>
<protein>
    <recommendedName>
        <fullName evidence="4">Double Cache domain-containing protein</fullName>
    </recommendedName>
</protein>
<evidence type="ECO:0000256" key="1">
    <source>
        <dbReference type="SAM" id="MobiDB-lite"/>
    </source>
</evidence>
<feature type="compositionally biased region" description="Polar residues" evidence="1">
    <location>
        <begin position="8"/>
        <end position="21"/>
    </location>
</feature>
<reference evidence="3" key="1">
    <citation type="submission" date="2018-06" db="EMBL/GenBank/DDBJ databases">
        <authorList>
            <person name="Zhirakovskaya E."/>
        </authorList>
    </citation>
    <scope>NUCLEOTIDE SEQUENCE</scope>
</reference>
<organism evidence="3">
    <name type="scientific">hydrothermal vent metagenome</name>
    <dbReference type="NCBI Taxonomy" id="652676"/>
    <lineage>
        <taxon>unclassified sequences</taxon>
        <taxon>metagenomes</taxon>
        <taxon>ecological metagenomes</taxon>
    </lineage>
</organism>
<dbReference type="EMBL" id="UOEE01000245">
    <property type="protein sequence ID" value="VAV97329.1"/>
    <property type="molecule type" value="Genomic_DNA"/>
</dbReference>
<proteinExistence type="predicted"/>
<evidence type="ECO:0008006" key="4">
    <source>
        <dbReference type="Google" id="ProtNLM"/>
    </source>
</evidence>
<sequence>MKPKASIGETTIPASATSGNIGLSRPAEKSTKSRKTKPAKPTGMGNLEAKWSIGFVLLFAMLFLVVIGMKLVMEYRAAREDIIYSRVFSTTNYAEQVRSRIQEVTARLDTTAQMLAVSANASQADILQFLNILETENSIQAVSLLEPGTDIQNAVGSIDFSVLTSVLATIAKQNQLAGVAEDTSGNNHIFTAIRIENNGQSNLLVALISPKWVQGTSSQKQTNLIADKNGRQFGNTTNASEVLIAQQLGMNVDETSYHIRTRLIGGLEGKGQQGQRLAVGVVTLFQGSLVVFQAGELKIDHAAWTRTLIFFLLMTIAAWMVVTVQVG</sequence>